<sequence>MTALPKTLAAPARRALDRAGLTTLEKLAKLSEPDVAALHGMGPNAMSALKDAMKKHDLKFVQPSS</sequence>
<dbReference type="Gene3D" id="1.10.150.20">
    <property type="entry name" value="5' to 3' exonuclease, C-terminal subdomain"/>
    <property type="match status" value="1"/>
</dbReference>
<keyword evidence="2" id="KW-1185">Reference proteome</keyword>
<gene>
    <name evidence="1" type="ORF">PUV54_03670</name>
</gene>
<protein>
    <recommendedName>
        <fullName evidence="3">DNA-binding protein</fullName>
    </recommendedName>
</protein>
<dbReference type="RefSeq" id="WP_274494209.1">
    <property type="nucleotide sequence ID" value="NZ_CP118166.1"/>
</dbReference>
<accession>A0AAE9ZCH1</accession>
<dbReference type="KEGG" id="hfl:PUV54_03670"/>
<organism evidence="1 2">
    <name type="scientific">Hyphococcus flavus</name>
    <dbReference type="NCBI Taxonomy" id="1866326"/>
    <lineage>
        <taxon>Bacteria</taxon>
        <taxon>Pseudomonadati</taxon>
        <taxon>Pseudomonadota</taxon>
        <taxon>Alphaproteobacteria</taxon>
        <taxon>Parvularculales</taxon>
        <taxon>Parvularculaceae</taxon>
        <taxon>Hyphococcus</taxon>
    </lineage>
</organism>
<dbReference type="EMBL" id="CP118166">
    <property type="protein sequence ID" value="WDI32289.1"/>
    <property type="molecule type" value="Genomic_DNA"/>
</dbReference>
<evidence type="ECO:0000313" key="2">
    <source>
        <dbReference type="Proteomes" id="UP001214043"/>
    </source>
</evidence>
<evidence type="ECO:0008006" key="3">
    <source>
        <dbReference type="Google" id="ProtNLM"/>
    </source>
</evidence>
<proteinExistence type="predicted"/>
<evidence type="ECO:0000313" key="1">
    <source>
        <dbReference type="EMBL" id="WDI32289.1"/>
    </source>
</evidence>
<dbReference type="Proteomes" id="UP001214043">
    <property type="component" value="Chromosome"/>
</dbReference>
<dbReference type="SUPFAM" id="SSF47789">
    <property type="entry name" value="C-terminal domain of RNA polymerase alpha subunit"/>
    <property type="match status" value="1"/>
</dbReference>
<name>A0AAE9ZCH1_9PROT</name>
<dbReference type="AlphaFoldDB" id="A0AAE9ZCH1"/>
<reference evidence="1" key="1">
    <citation type="submission" date="2023-02" db="EMBL/GenBank/DDBJ databases">
        <title>Genome sequence of Hyphococcus flavus.</title>
        <authorList>
            <person name="Rong J.-C."/>
            <person name="Zhao Q."/>
            <person name="Yi M."/>
            <person name="Wu J.-Y."/>
        </authorList>
    </citation>
    <scope>NUCLEOTIDE SEQUENCE</scope>
    <source>
        <strain evidence="1">MCCC 1K03223</strain>
    </source>
</reference>